<dbReference type="Pfam" id="PF14543">
    <property type="entry name" value="TAXi_N"/>
    <property type="match status" value="1"/>
</dbReference>
<dbReference type="Gramene" id="OB05G35340.1">
    <property type="protein sequence ID" value="OB05G35340.1"/>
    <property type="gene ID" value="OB05G35340"/>
</dbReference>
<proteinExistence type="inferred from homology"/>
<dbReference type="Proteomes" id="UP000006038">
    <property type="component" value="Chromosome 5"/>
</dbReference>
<evidence type="ECO:0000313" key="3">
    <source>
        <dbReference type="EnsemblPlants" id="OB05G35340.1"/>
    </source>
</evidence>
<name>J3MAB0_ORYBR</name>
<dbReference type="EnsemblPlants" id="OB05G35340.1">
    <property type="protein sequence ID" value="OB05G35340.1"/>
    <property type="gene ID" value="OB05G35340"/>
</dbReference>
<dbReference type="InterPro" id="IPR021109">
    <property type="entry name" value="Peptidase_aspartic_dom_sf"/>
</dbReference>
<evidence type="ECO:0000256" key="1">
    <source>
        <dbReference type="ARBA" id="ARBA00007447"/>
    </source>
</evidence>
<feature type="domain" description="Xylanase inhibitor N-terminal" evidence="2">
    <location>
        <begin position="48"/>
        <end position="88"/>
    </location>
</feature>
<organism evidence="3">
    <name type="scientific">Oryza brachyantha</name>
    <name type="common">malo sina</name>
    <dbReference type="NCBI Taxonomy" id="4533"/>
    <lineage>
        <taxon>Eukaryota</taxon>
        <taxon>Viridiplantae</taxon>
        <taxon>Streptophyta</taxon>
        <taxon>Embryophyta</taxon>
        <taxon>Tracheophyta</taxon>
        <taxon>Spermatophyta</taxon>
        <taxon>Magnoliopsida</taxon>
        <taxon>Liliopsida</taxon>
        <taxon>Poales</taxon>
        <taxon>Poaceae</taxon>
        <taxon>BOP clade</taxon>
        <taxon>Oryzoideae</taxon>
        <taxon>Oryzeae</taxon>
        <taxon>Oryzinae</taxon>
        <taxon>Oryza</taxon>
    </lineage>
</organism>
<protein>
    <recommendedName>
        <fullName evidence="2">Xylanase inhibitor N-terminal domain-containing protein</fullName>
    </recommendedName>
</protein>
<keyword evidence="4" id="KW-1185">Reference proteome</keyword>
<sequence length="90" mass="9449">MGQRAANISAGRPNGGCHHVVTLVLVVPHSPTALQDGLRFVGSWSRNERKKYKVARVAIGCGHDNEGLFIAAGGLLGVGRGKLSFPSNKS</sequence>
<reference evidence="3" key="1">
    <citation type="journal article" date="2013" name="Nat. Commun.">
        <title>Whole-genome sequencing of Oryza brachyantha reveals mechanisms underlying Oryza genome evolution.</title>
        <authorList>
            <person name="Chen J."/>
            <person name="Huang Q."/>
            <person name="Gao D."/>
            <person name="Wang J."/>
            <person name="Lang Y."/>
            <person name="Liu T."/>
            <person name="Li B."/>
            <person name="Bai Z."/>
            <person name="Luis Goicoechea J."/>
            <person name="Liang C."/>
            <person name="Chen C."/>
            <person name="Zhang W."/>
            <person name="Sun S."/>
            <person name="Liao Y."/>
            <person name="Zhang X."/>
            <person name="Yang L."/>
            <person name="Song C."/>
            <person name="Wang M."/>
            <person name="Shi J."/>
            <person name="Liu G."/>
            <person name="Liu J."/>
            <person name="Zhou H."/>
            <person name="Zhou W."/>
            <person name="Yu Q."/>
            <person name="An N."/>
            <person name="Chen Y."/>
            <person name="Cai Q."/>
            <person name="Wang B."/>
            <person name="Liu B."/>
            <person name="Min J."/>
            <person name="Huang Y."/>
            <person name="Wu H."/>
            <person name="Li Z."/>
            <person name="Zhang Y."/>
            <person name="Yin Y."/>
            <person name="Song W."/>
            <person name="Jiang J."/>
            <person name="Jackson S.A."/>
            <person name="Wing R.A."/>
            <person name="Wang J."/>
            <person name="Chen M."/>
        </authorList>
    </citation>
    <scope>NUCLEOTIDE SEQUENCE [LARGE SCALE GENOMIC DNA]</scope>
    <source>
        <strain evidence="3">cv. IRGC 101232</strain>
    </source>
</reference>
<dbReference type="SUPFAM" id="SSF50630">
    <property type="entry name" value="Acid proteases"/>
    <property type="match status" value="1"/>
</dbReference>
<reference evidence="3" key="2">
    <citation type="submission" date="2013-04" db="UniProtKB">
        <authorList>
            <consortium name="EnsemblPlants"/>
        </authorList>
    </citation>
    <scope>IDENTIFICATION</scope>
</reference>
<dbReference type="HOGENOM" id="CLU_2444396_0_0_1"/>
<comment type="similarity">
    <text evidence="1">Belongs to the peptidase A1 family.</text>
</comment>
<dbReference type="STRING" id="4533.J3MAB0"/>
<evidence type="ECO:0000259" key="2">
    <source>
        <dbReference type="Pfam" id="PF14543"/>
    </source>
</evidence>
<dbReference type="InterPro" id="IPR032861">
    <property type="entry name" value="TAXi_N"/>
</dbReference>
<accession>J3MAB0</accession>
<dbReference type="AlphaFoldDB" id="J3MAB0"/>
<evidence type="ECO:0000313" key="4">
    <source>
        <dbReference type="Proteomes" id="UP000006038"/>
    </source>
</evidence>
<dbReference type="Gene3D" id="2.40.70.10">
    <property type="entry name" value="Acid Proteases"/>
    <property type="match status" value="1"/>
</dbReference>